<feature type="chain" id="PRO_5013915205" description="TPM domain-containing protein" evidence="2">
    <location>
        <begin position="31"/>
        <end position="490"/>
    </location>
</feature>
<evidence type="ECO:0000256" key="2">
    <source>
        <dbReference type="SAM" id="SignalP"/>
    </source>
</evidence>
<evidence type="ECO:0008006" key="5">
    <source>
        <dbReference type="Google" id="ProtNLM"/>
    </source>
</evidence>
<comment type="caution">
    <text evidence="3">The sequence shown here is derived from an EMBL/GenBank/DDBJ whole genome shotgun (WGS) entry which is preliminary data.</text>
</comment>
<dbReference type="AlphaFoldDB" id="A0A2G3DRV5"/>
<feature type="region of interest" description="Disordered" evidence="1">
    <location>
        <begin position="209"/>
        <end position="243"/>
    </location>
</feature>
<accession>A0A2G3DRV5</accession>
<sequence>MKRKFMPAIIAAAVTMSALFGFASTITVNAEELTQATDASTVNYGNYGAYIAEKDIEMLKGMFDAEYYLSQNSDLWVLINENFAGYSSSDEQIKEFVFKHFCTFGLYEGRSLNSEFNVSVFATVNADLKSSFGTDILAYYKYVATHDLASEGRTITTLAQAAAAGITVSSITNENMVISPATYYKAESLGIYNIDALLPMLSKAANEGEISRSADNSSNNTNSGNTQSENTNEETTVVTPATPVTPEEYVEEISEEYARYDAFIANNKIGSIADISKCDHRGEIAQGNLSTAESFMEYVEQNNINHFTFYIVRDNSGKAAICLSNTNFAPKVSYEGYDAANVSTKENGEATLYDTVDVVIAEEENPANSRYLHRVVFTDEAGESNVISAGHVGGDGYFETIDIAATIASDNLYGSENYYYGYNIGEHFDEDAFFIADSTGELIYVSPTFTVEDIQNAEGQAGAMNAEDAQTSTEAQNTEGTQSNGDESGN</sequence>
<gene>
    <name evidence="3" type="ORF">CSX01_13930</name>
</gene>
<keyword evidence="2" id="KW-0732">Signal</keyword>
<proteinExistence type="predicted"/>
<reference evidence="3 4" key="2">
    <citation type="submission" date="2017-10" db="EMBL/GenBank/DDBJ databases">
        <authorList>
            <person name="Banno H."/>
            <person name="Chua N.-H."/>
        </authorList>
    </citation>
    <scope>NUCLEOTIDE SEQUENCE [LARGE SCALE GENOMIC DNA]</scope>
    <source>
        <strain evidence="3 4">JK626</strain>
    </source>
</reference>
<dbReference type="EMBL" id="PDYF01000083">
    <property type="protein sequence ID" value="PHU33630.1"/>
    <property type="molecule type" value="Genomic_DNA"/>
</dbReference>
<dbReference type="Proteomes" id="UP000225889">
    <property type="component" value="Unassembled WGS sequence"/>
</dbReference>
<protein>
    <recommendedName>
        <fullName evidence="5">TPM domain-containing protein</fullName>
    </recommendedName>
</protein>
<feature type="compositionally biased region" description="Polar residues" evidence="1">
    <location>
        <begin position="468"/>
        <end position="490"/>
    </location>
</feature>
<feature type="compositionally biased region" description="Low complexity" evidence="1">
    <location>
        <begin position="216"/>
        <end position="243"/>
    </location>
</feature>
<evidence type="ECO:0000313" key="4">
    <source>
        <dbReference type="Proteomes" id="UP000225889"/>
    </source>
</evidence>
<evidence type="ECO:0000313" key="3">
    <source>
        <dbReference type="EMBL" id="PHU33630.1"/>
    </source>
</evidence>
<feature type="signal peptide" evidence="2">
    <location>
        <begin position="1"/>
        <end position="30"/>
    </location>
</feature>
<evidence type="ECO:0000256" key="1">
    <source>
        <dbReference type="SAM" id="MobiDB-lite"/>
    </source>
</evidence>
<dbReference type="RefSeq" id="WP_099392788.1">
    <property type="nucleotide sequence ID" value="NZ_PDYF01000083.1"/>
</dbReference>
<name>A0A2G3DRV5_9FIRM</name>
<feature type="region of interest" description="Disordered" evidence="1">
    <location>
        <begin position="457"/>
        <end position="490"/>
    </location>
</feature>
<organism evidence="3 4">
    <name type="scientific">Pseudobutyrivibrio ruminis</name>
    <dbReference type="NCBI Taxonomy" id="46206"/>
    <lineage>
        <taxon>Bacteria</taxon>
        <taxon>Bacillati</taxon>
        <taxon>Bacillota</taxon>
        <taxon>Clostridia</taxon>
        <taxon>Lachnospirales</taxon>
        <taxon>Lachnospiraceae</taxon>
        <taxon>Pseudobutyrivibrio</taxon>
    </lineage>
</organism>
<reference evidence="3 4" key="1">
    <citation type="submission" date="2017-10" db="EMBL/GenBank/DDBJ databases">
        <title>Resolving the taxonomy of Roseburia spp., Eubacterium rectale and Agathobacter spp. through phylogenomic analysis.</title>
        <authorList>
            <person name="Sheridan P.O."/>
            <person name="Walker A.W."/>
            <person name="Duncan S.H."/>
            <person name="Scott K.P."/>
            <person name="Toole P.W.O."/>
            <person name="Luis P."/>
            <person name="Flint H.J."/>
        </authorList>
    </citation>
    <scope>NUCLEOTIDE SEQUENCE [LARGE SCALE GENOMIC DNA]</scope>
    <source>
        <strain evidence="3 4">JK626</strain>
    </source>
</reference>